<keyword evidence="9" id="KW-1185">Reference proteome</keyword>
<evidence type="ECO:0000256" key="7">
    <source>
        <dbReference type="HAMAP-Rule" id="MF_00631"/>
    </source>
</evidence>
<evidence type="ECO:0000256" key="5">
    <source>
        <dbReference type="ARBA" id="ARBA00023136"/>
    </source>
</evidence>
<evidence type="ECO:0000256" key="4">
    <source>
        <dbReference type="ARBA" id="ARBA00022989"/>
    </source>
</evidence>
<keyword evidence="4 7" id="KW-1133">Transmembrane helix</keyword>
<proteinExistence type="inferred from homology"/>
<reference evidence="8 9" key="1">
    <citation type="submission" date="2020-07" db="EMBL/GenBank/DDBJ databases">
        <title>Sequencing the genomes of 1000 actinobacteria strains.</title>
        <authorList>
            <person name="Klenk H.-P."/>
        </authorList>
    </citation>
    <scope>NUCLEOTIDE SEQUENCE [LARGE SCALE GENOMIC DNA]</scope>
    <source>
        <strain evidence="8 9">DSM 26341</strain>
    </source>
</reference>
<feature type="transmembrane region" description="Helical" evidence="7">
    <location>
        <begin position="27"/>
        <end position="49"/>
    </location>
</feature>
<keyword evidence="6 7" id="KW-0131">Cell cycle</keyword>
<dbReference type="HAMAP" id="MF_00631">
    <property type="entry name" value="CrgA"/>
    <property type="match status" value="1"/>
</dbReference>
<keyword evidence="3 7" id="KW-0812">Transmembrane</keyword>
<protein>
    <recommendedName>
        <fullName evidence="7">Cell division protein CrgA</fullName>
    </recommendedName>
</protein>
<dbReference type="GO" id="GO:0051301">
    <property type="term" value="P:cell division"/>
    <property type="evidence" value="ECO:0007669"/>
    <property type="project" value="UniProtKB-UniRule"/>
</dbReference>
<evidence type="ECO:0000256" key="6">
    <source>
        <dbReference type="ARBA" id="ARBA00023306"/>
    </source>
</evidence>
<comment type="similarity">
    <text evidence="7">Belongs to the CrgA family.</text>
</comment>
<evidence type="ECO:0000313" key="9">
    <source>
        <dbReference type="Proteomes" id="UP000539111"/>
    </source>
</evidence>
<evidence type="ECO:0000256" key="1">
    <source>
        <dbReference type="ARBA" id="ARBA00022475"/>
    </source>
</evidence>
<comment type="caution">
    <text evidence="8">The sequence shown here is derived from an EMBL/GenBank/DDBJ whole genome shotgun (WGS) entry which is preliminary data.</text>
</comment>
<dbReference type="GO" id="GO:0005886">
    <property type="term" value="C:plasma membrane"/>
    <property type="evidence" value="ECO:0007669"/>
    <property type="project" value="UniProtKB-SubCell"/>
</dbReference>
<dbReference type="Pfam" id="PF06781">
    <property type="entry name" value="CrgA"/>
    <property type="match status" value="1"/>
</dbReference>
<dbReference type="InterPro" id="IPR009619">
    <property type="entry name" value="CrgA"/>
</dbReference>
<keyword evidence="2 7" id="KW-0132">Cell division</keyword>
<dbReference type="AlphaFoldDB" id="A0A7Z0A944"/>
<gene>
    <name evidence="7" type="primary">crgA</name>
    <name evidence="8" type="ORF">BJY26_000908</name>
</gene>
<sequence>MPESKVRKKAAYTASSGSAVKKPNARWFLPAMLTVLLIGLAWVVTFYVSQGAWPVEAWGNWNILAGFGILVAGLIMATRWR</sequence>
<feature type="transmembrane region" description="Helical" evidence="7">
    <location>
        <begin position="61"/>
        <end position="80"/>
    </location>
</feature>
<comment type="function">
    <text evidence="7">Involved in cell division.</text>
</comment>
<keyword evidence="1 7" id="KW-1003">Cell membrane</keyword>
<evidence type="ECO:0000256" key="3">
    <source>
        <dbReference type="ARBA" id="ARBA00022692"/>
    </source>
</evidence>
<dbReference type="Proteomes" id="UP000539111">
    <property type="component" value="Unassembled WGS sequence"/>
</dbReference>
<comment type="subcellular location">
    <subcellularLocation>
        <location evidence="7">Cell membrane</location>
        <topology evidence="7">Multi-pass membrane protein</topology>
    </subcellularLocation>
</comment>
<evidence type="ECO:0000256" key="2">
    <source>
        <dbReference type="ARBA" id="ARBA00022618"/>
    </source>
</evidence>
<evidence type="ECO:0000313" key="8">
    <source>
        <dbReference type="EMBL" id="NYI66602.1"/>
    </source>
</evidence>
<accession>A0A7Z0A944</accession>
<organism evidence="8 9">
    <name type="scientific">Spelaeicoccus albus</name>
    <dbReference type="NCBI Taxonomy" id="1280376"/>
    <lineage>
        <taxon>Bacteria</taxon>
        <taxon>Bacillati</taxon>
        <taxon>Actinomycetota</taxon>
        <taxon>Actinomycetes</taxon>
        <taxon>Micrococcales</taxon>
        <taxon>Brevibacteriaceae</taxon>
        <taxon>Spelaeicoccus</taxon>
    </lineage>
</organism>
<keyword evidence="5 7" id="KW-0472">Membrane</keyword>
<dbReference type="EMBL" id="JACBZP010000001">
    <property type="protein sequence ID" value="NYI66602.1"/>
    <property type="molecule type" value="Genomic_DNA"/>
</dbReference>
<name>A0A7Z0A944_9MICO</name>